<name>A0A6D2KYP0_9BRAS</name>
<accession>A0A6D2KYP0</accession>
<feature type="region of interest" description="Disordered" evidence="1">
    <location>
        <begin position="1"/>
        <end position="127"/>
    </location>
</feature>
<dbReference type="AlphaFoldDB" id="A0A6D2KYP0"/>
<keyword evidence="3" id="KW-1185">Reference proteome</keyword>
<comment type="caution">
    <text evidence="2">The sequence shown here is derived from an EMBL/GenBank/DDBJ whole genome shotgun (WGS) entry which is preliminary data.</text>
</comment>
<evidence type="ECO:0000256" key="1">
    <source>
        <dbReference type="SAM" id="MobiDB-lite"/>
    </source>
</evidence>
<proteinExistence type="predicted"/>
<organism evidence="2 3">
    <name type="scientific">Microthlaspi erraticum</name>
    <dbReference type="NCBI Taxonomy" id="1685480"/>
    <lineage>
        <taxon>Eukaryota</taxon>
        <taxon>Viridiplantae</taxon>
        <taxon>Streptophyta</taxon>
        <taxon>Embryophyta</taxon>
        <taxon>Tracheophyta</taxon>
        <taxon>Spermatophyta</taxon>
        <taxon>Magnoliopsida</taxon>
        <taxon>eudicotyledons</taxon>
        <taxon>Gunneridae</taxon>
        <taxon>Pentapetalae</taxon>
        <taxon>rosids</taxon>
        <taxon>malvids</taxon>
        <taxon>Brassicales</taxon>
        <taxon>Brassicaceae</taxon>
        <taxon>Coluteocarpeae</taxon>
        <taxon>Microthlaspi</taxon>
    </lineage>
</organism>
<reference evidence="2" key="1">
    <citation type="submission" date="2020-01" db="EMBL/GenBank/DDBJ databases">
        <authorList>
            <person name="Mishra B."/>
        </authorList>
    </citation>
    <scope>NUCLEOTIDE SEQUENCE [LARGE SCALE GENOMIC DNA]</scope>
</reference>
<dbReference type="EMBL" id="CACVBM020001928">
    <property type="protein sequence ID" value="CAA7062168.1"/>
    <property type="molecule type" value="Genomic_DNA"/>
</dbReference>
<dbReference type="OrthoDB" id="1939383at2759"/>
<feature type="compositionally biased region" description="Polar residues" evidence="1">
    <location>
        <begin position="116"/>
        <end position="127"/>
    </location>
</feature>
<gene>
    <name evidence="2" type="ORF">MERR_LOCUS49404</name>
</gene>
<dbReference type="Proteomes" id="UP000467841">
    <property type="component" value="Unassembled WGS sequence"/>
</dbReference>
<protein>
    <submittedName>
        <fullName evidence="2">Uncharacterized protein</fullName>
    </submittedName>
</protein>
<evidence type="ECO:0000313" key="2">
    <source>
        <dbReference type="EMBL" id="CAA7062168.1"/>
    </source>
</evidence>
<sequence length="127" mass="14103">MWRRNYTDGLIPVRGSRFWPATDAPDVHVPPPKEKPAEEETGTEAATEPGKEAGKKKLTKADKTRKKGVNESPTKKQRKEKQRIMHCGVCGEANHNARHHKANSSQTLLLEGPQSHVESSQGTLTQD</sequence>
<evidence type="ECO:0000313" key="3">
    <source>
        <dbReference type="Proteomes" id="UP000467841"/>
    </source>
</evidence>
<feature type="compositionally biased region" description="Basic and acidic residues" evidence="1">
    <location>
        <begin position="49"/>
        <end position="62"/>
    </location>
</feature>